<sequence>MRILAFETSAKAAGCALLEDGLLLGESYLNTGMTHSQTLLVMAENLLKSCGLTPSDVDAVAAAAGPGSFTGVRIGVAAAKGFAWGREIPCCGVSTLEAMALGFGAWEGFVVPVMDARRSQVYTALFQAKKGELTRQEPDQAIALEDWEKVLSRRSGPIFLVGDGSRLCYNTLKDRLPNLVLPPEHRMHQRGVGVALAAARKIAAGEDCDGASLKPNYLRLSQAERERLAREQK</sequence>
<dbReference type="PANTHER" id="PTHR11735:SF11">
    <property type="entry name" value="TRNA THREONYLCARBAMOYLADENOSINE BIOSYNTHESIS PROTEIN TSAB"/>
    <property type="match status" value="1"/>
</dbReference>
<protein>
    <submittedName>
        <fullName evidence="2">tRNA (Adenosine(37)-N6)-threonylcarbamoyltransferase complex dimerization subunit type 1 TsaB</fullName>
    </submittedName>
</protein>
<organism evidence="2 3">
    <name type="scientific">Candidatus Faecousia excrementigallinarum</name>
    <dbReference type="NCBI Taxonomy" id="2840806"/>
    <lineage>
        <taxon>Bacteria</taxon>
        <taxon>Bacillati</taxon>
        <taxon>Bacillota</taxon>
        <taxon>Clostridia</taxon>
        <taxon>Eubacteriales</taxon>
        <taxon>Oscillospiraceae</taxon>
        <taxon>Faecousia</taxon>
    </lineage>
</organism>
<gene>
    <name evidence="2" type="primary">tsaB</name>
    <name evidence="2" type="ORF">IAB74_03415</name>
</gene>
<dbReference type="SUPFAM" id="SSF53067">
    <property type="entry name" value="Actin-like ATPase domain"/>
    <property type="match status" value="2"/>
</dbReference>
<evidence type="ECO:0000259" key="1">
    <source>
        <dbReference type="Pfam" id="PF00814"/>
    </source>
</evidence>
<dbReference type="InterPro" id="IPR022496">
    <property type="entry name" value="T6A_TsaB"/>
</dbReference>
<dbReference type="InterPro" id="IPR000905">
    <property type="entry name" value="Gcp-like_dom"/>
</dbReference>
<dbReference type="NCBIfam" id="TIGR03725">
    <property type="entry name" value="T6A_YeaZ"/>
    <property type="match status" value="1"/>
</dbReference>
<evidence type="ECO:0000313" key="2">
    <source>
        <dbReference type="EMBL" id="HIQ67544.1"/>
    </source>
</evidence>
<reference evidence="2" key="2">
    <citation type="journal article" date="2021" name="PeerJ">
        <title>Extensive microbial diversity within the chicken gut microbiome revealed by metagenomics and culture.</title>
        <authorList>
            <person name="Gilroy R."/>
            <person name="Ravi A."/>
            <person name="Getino M."/>
            <person name="Pursley I."/>
            <person name="Horton D.L."/>
            <person name="Alikhan N.F."/>
            <person name="Baker D."/>
            <person name="Gharbi K."/>
            <person name="Hall N."/>
            <person name="Watson M."/>
            <person name="Adriaenssens E.M."/>
            <person name="Foster-Nyarko E."/>
            <person name="Jarju S."/>
            <person name="Secka A."/>
            <person name="Antonio M."/>
            <person name="Oren A."/>
            <person name="Chaudhuri R.R."/>
            <person name="La Ragione R."/>
            <person name="Hildebrand F."/>
            <person name="Pallen M.J."/>
        </authorList>
    </citation>
    <scope>NUCLEOTIDE SEQUENCE</scope>
    <source>
        <strain evidence="2">13361</strain>
    </source>
</reference>
<dbReference type="CDD" id="cd24032">
    <property type="entry name" value="ASKHA_NBD_TsaB"/>
    <property type="match status" value="1"/>
</dbReference>
<dbReference type="AlphaFoldDB" id="A0A9D0Z1Q6"/>
<accession>A0A9D0Z1Q6</accession>
<dbReference type="InterPro" id="IPR043129">
    <property type="entry name" value="ATPase_NBD"/>
</dbReference>
<dbReference type="GO" id="GO:0005829">
    <property type="term" value="C:cytosol"/>
    <property type="evidence" value="ECO:0007669"/>
    <property type="project" value="TreeGrafter"/>
</dbReference>
<dbReference type="Pfam" id="PF00814">
    <property type="entry name" value="TsaD"/>
    <property type="match status" value="1"/>
</dbReference>
<feature type="domain" description="Gcp-like" evidence="1">
    <location>
        <begin position="34"/>
        <end position="148"/>
    </location>
</feature>
<dbReference type="EMBL" id="DVFK01000050">
    <property type="protein sequence ID" value="HIQ67544.1"/>
    <property type="molecule type" value="Genomic_DNA"/>
</dbReference>
<dbReference type="PANTHER" id="PTHR11735">
    <property type="entry name" value="TRNA N6-ADENOSINE THREONYLCARBAMOYLTRANSFERASE"/>
    <property type="match status" value="1"/>
</dbReference>
<comment type="caution">
    <text evidence="2">The sequence shown here is derived from an EMBL/GenBank/DDBJ whole genome shotgun (WGS) entry which is preliminary data.</text>
</comment>
<proteinExistence type="predicted"/>
<dbReference type="GO" id="GO:0002949">
    <property type="term" value="P:tRNA threonylcarbamoyladenosine modification"/>
    <property type="evidence" value="ECO:0007669"/>
    <property type="project" value="InterPro"/>
</dbReference>
<evidence type="ECO:0000313" key="3">
    <source>
        <dbReference type="Proteomes" id="UP000886796"/>
    </source>
</evidence>
<reference evidence="2" key="1">
    <citation type="submission" date="2020-10" db="EMBL/GenBank/DDBJ databases">
        <authorList>
            <person name="Gilroy R."/>
        </authorList>
    </citation>
    <scope>NUCLEOTIDE SEQUENCE</scope>
    <source>
        <strain evidence="2">13361</strain>
    </source>
</reference>
<dbReference type="Proteomes" id="UP000886796">
    <property type="component" value="Unassembled WGS sequence"/>
</dbReference>
<name>A0A9D0Z1Q6_9FIRM</name>
<dbReference type="Gene3D" id="3.30.420.40">
    <property type="match status" value="2"/>
</dbReference>